<dbReference type="AlphaFoldDB" id="A0A6J6ZQI3"/>
<evidence type="ECO:0000259" key="2">
    <source>
        <dbReference type="Pfam" id="PF00107"/>
    </source>
</evidence>
<accession>A0A6J6ZQI3</accession>
<dbReference type="EMBL" id="CAFBPM010000028">
    <property type="protein sequence ID" value="CAB5031925.1"/>
    <property type="molecule type" value="Genomic_DNA"/>
</dbReference>
<dbReference type="SUPFAM" id="SSF50129">
    <property type="entry name" value="GroES-like"/>
    <property type="match status" value="1"/>
</dbReference>
<evidence type="ECO:0000313" key="6">
    <source>
        <dbReference type="EMBL" id="CAB5031925.1"/>
    </source>
</evidence>
<organism evidence="4">
    <name type="scientific">freshwater metagenome</name>
    <dbReference type="NCBI Taxonomy" id="449393"/>
    <lineage>
        <taxon>unclassified sequences</taxon>
        <taxon>metagenomes</taxon>
        <taxon>ecological metagenomes</taxon>
    </lineage>
</organism>
<dbReference type="InterPro" id="IPR011032">
    <property type="entry name" value="GroES-like_sf"/>
</dbReference>
<dbReference type="PANTHER" id="PTHR43401">
    <property type="entry name" value="L-THREONINE 3-DEHYDROGENASE"/>
    <property type="match status" value="1"/>
</dbReference>
<evidence type="ECO:0000259" key="3">
    <source>
        <dbReference type="Pfam" id="PF08240"/>
    </source>
</evidence>
<dbReference type="Pfam" id="PF00107">
    <property type="entry name" value="ADH_zinc_N"/>
    <property type="match status" value="1"/>
</dbReference>
<dbReference type="EMBL" id="CAFBLT010000001">
    <property type="protein sequence ID" value="CAB4860198.1"/>
    <property type="molecule type" value="Genomic_DNA"/>
</dbReference>
<dbReference type="InterPro" id="IPR013154">
    <property type="entry name" value="ADH-like_N"/>
</dbReference>
<dbReference type="EMBL" id="CAFABE010000017">
    <property type="protein sequence ID" value="CAB4823134.1"/>
    <property type="molecule type" value="Genomic_DNA"/>
</dbReference>
<dbReference type="PANTHER" id="PTHR43401:SF2">
    <property type="entry name" value="L-THREONINE 3-DEHYDROGENASE"/>
    <property type="match status" value="1"/>
</dbReference>
<dbReference type="Pfam" id="PF08240">
    <property type="entry name" value="ADH_N"/>
    <property type="match status" value="1"/>
</dbReference>
<name>A0A6J6ZQI3_9ZZZZ</name>
<dbReference type="SUPFAM" id="SSF51735">
    <property type="entry name" value="NAD(P)-binding Rossmann-fold domains"/>
    <property type="match status" value="1"/>
</dbReference>
<proteinExistence type="predicted"/>
<dbReference type="InterPro" id="IPR050129">
    <property type="entry name" value="Zn_alcohol_dh"/>
</dbReference>
<reference evidence="4" key="1">
    <citation type="submission" date="2020-05" db="EMBL/GenBank/DDBJ databases">
        <authorList>
            <person name="Chiriac C."/>
            <person name="Salcher M."/>
            <person name="Ghai R."/>
            <person name="Kavagutti S V."/>
        </authorList>
    </citation>
    <scope>NUCLEOTIDE SEQUENCE</scope>
</reference>
<feature type="domain" description="Alcohol dehydrogenase-like C-terminal" evidence="2">
    <location>
        <begin position="244"/>
        <end position="354"/>
    </location>
</feature>
<keyword evidence="1" id="KW-0560">Oxidoreductase</keyword>
<feature type="domain" description="Alcohol dehydrogenase-like N-terminal" evidence="3">
    <location>
        <begin position="48"/>
        <end position="177"/>
    </location>
</feature>
<evidence type="ECO:0000256" key="1">
    <source>
        <dbReference type="ARBA" id="ARBA00023002"/>
    </source>
</evidence>
<dbReference type="InterPro" id="IPR013149">
    <property type="entry name" value="ADH-like_C"/>
</dbReference>
<evidence type="ECO:0000313" key="5">
    <source>
        <dbReference type="EMBL" id="CAB4860198.1"/>
    </source>
</evidence>
<dbReference type="Gene3D" id="3.90.180.10">
    <property type="entry name" value="Medium-chain alcohol dehydrogenases, catalytic domain"/>
    <property type="match status" value="1"/>
</dbReference>
<dbReference type="GO" id="GO:0016491">
    <property type="term" value="F:oxidoreductase activity"/>
    <property type="evidence" value="ECO:0007669"/>
    <property type="project" value="UniProtKB-KW"/>
</dbReference>
<evidence type="ECO:0000313" key="4">
    <source>
        <dbReference type="EMBL" id="CAB4823134.1"/>
    </source>
</evidence>
<dbReference type="Gene3D" id="3.40.50.720">
    <property type="entry name" value="NAD(P)-binding Rossmann-like Domain"/>
    <property type="match status" value="1"/>
</dbReference>
<protein>
    <submittedName>
        <fullName evidence="4">Unannotated protein</fullName>
    </submittedName>
</protein>
<sequence length="420" mass="44206">MKALIVERKISRFAAARVASAFGAGKGAGIGPLRLTDTATPKDRGAAWVGVTPILSGVCGSDLSTVDGRSSHYFEHIVSFPFIPGHEILGLLNEASLDAHGIERAKGQRVVIQPVLNCIVRGETPCAACQKGDIGRCQILSSGKLRAGLQTGYCADTGGGWSEGPLRVHSSQVFAVPDDMSDEDAVTIEPMACALHAALRCHHDENSTIAVLGAGTLGLGVVAALDFLSATKRIVRPRRLIVGARYDVQRSFARAFGADDVVAPDQLSRAVRLATRSLVSGQPTGDPGQLSGGADVVVDAVGSAESLADALKIVAPGGRIVMVGMPGKISIDLASLWHREVEIVGAYAYGMERFGKKEIRTFDLAMELVAHHHTGQLVSAHYPLERFEEALAHAGAAGRRGGIKIVFKPGSSRATNKKED</sequence>
<dbReference type="InterPro" id="IPR036291">
    <property type="entry name" value="NAD(P)-bd_dom_sf"/>
</dbReference>
<gene>
    <name evidence="4" type="ORF">UFOPK3164_00561</name>
    <name evidence="5" type="ORF">UFOPK3427_00135</name>
    <name evidence="6" type="ORF">UFOPK4112_01761</name>
</gene>